<protein>
    <submittedName>
        <fullName evidence="2">Uncharacterized protein</fullName>
    </submittedName>
</protein>
<dbReference type="AlphaFoldDB" id="C0PNJ9"/>
<organism evidence="2">
    <name type="scientific">Zea mays</name>
    <name type="common">Maize</name>
    <dbReference type="NCBI Taxonomy" id="4577"/>
    <lineage>
        <taxon>Eukaryota</taxon>
        <taxon>Viridiplantae</taxon>
        <taxon>Streptophyta</taxon>
        <taxon>Embryophyta</taxon>
        <taxon>Tracheophyta</taxon>
        <taxon>Spermatophyta</taxon>
        <taxon>Magnoliopsida</taxon>
        <taxon>Liliopsida</taxon>
        <taxon>Poales</taxon>
        <taxon>Poaceae</taxon>
        <taxon>PACMAD clade</taxon>
        <taxon>Panicoideae</taxon>
        <taxon>Andropogonodae</taxon>
        <taxon>Andropogoneae</taxon>
        <taxon>Tripsacinae</taxon>
        <taxon>Zea</taxon>
    </lineage>
</organism>
<reference evidence="2" key="1">
    <citation type="journal article" date="2009" name="PLoS Genet.">
        <title>Sequencing, mapping, and analysis of 27,455 maize full-length cDNAs.</title>
        <authorList>
            <person name="Soderlund C."/>
            <person name="Descour A."/>
            <person name="Kudrna D."/>
            <person name="Bomhoff M."/>
            <person name="Boyd L."/>
            <person name="Currie J."/>
            <person name="Angelova A."/>
            <person name="Collura K."/>
            <person name="Wissotski M."/>
            <person name="Ashley E."/>
            <person name="Morrow D."/>
            <person name="Fernandes J."/>
            <person name="Walbot V."/>
            <person name="Yu Y."/>
        </authorList>
    </citation>
    <scope>NUCLEOTIDE SEQUENCE</scope>
    <source>
        <strain evidence="2">B73</strain>
    </source>
</reference>
<accession>C0PNJ9</accession>
<sequence length="135" mass="14496">MRSHFVLFVARVISDHSLLGVNAQLNASNLVHLTLVVPLPLQALHCCLLVSRLCELLGPFHLLRDLLLQDHLFRLEDIVSLLELVGGGALVAAAAEDPGEHGRGDRLTLAASAAAATDRRAARSNGNGRRGERRG</sequence>
<dbReference type="EMBL" id="BT069868">
    <property type="protein sequence ID" value="ACN36765.1"/>
    <property type="molecule type" value="mRNA"/>
</dbReference>
<evidence type="ECO:0000313" key="2">
    <source>
        <dbReference type="EMBL" id="ACN36765.1"/>
    </source>
</evidence>
<feature type="region of interest" description="Disordered" evidence="1">
    <location>
        <begin position="113"/>
        <end position="135"/>
    </location>
</feature>
<reference evidence="2" key="2">
    <citation type="submission" date="2012-06" db="EMBL/GenBank/DDBJ databases">
        <authorList>
            <person name="Yu Y."/>
            <person name="Currie J."/>
            <person name="Lomeli R."/>
            <person name="Angelova A."/>
            <person name="Collura K."/>
            <person name="Wissotski M."/>
            <person name="Campos D."/>
            <person name="Kudrna D."/>
            <person name="Golser W."/>
            <person name="Ashely E."/>
            <person name="Descour A."/>
            <person name="Fernandes J."/>
            <person name="Soderlund C."/>
            <person name="Walbot V."/>
        </authorList>
    </citation>
    <scope>NUCLEOTIDE SEQUENCE</scope>
    <source>
        <strain evidence="2">B73</strain>
    </source>
</reference>
<name>C0PNJ9_MAIZE</name>
<proteinExistence type="evidence at transcript level"/>
<evidence type="ECO:0000256" key="1">
    <source>
        <dbReference type="SAM" id="MobiDB-lite"/>
    </source>
</evidence>